<dbReference type="AlphaFoldDB" id="A0A5C3NT78"/>
<dbReference type="Proteomes" id="UP000308197">
    <property type="component" value="Unassembled WGS sequence"/>
</dbReference>
<dbReference type="PANTHER" id="PTHR31297:SF43">
    <property type="entry name" value="GLUCAN 1,3-BETA-GLUCOSIDASE 3"/>
    <property type="match status" value="1"/>
</dbReference>
<feature type="domain" description="Glycoside hydrolase family 5" evidence="5">
    <location>
        <begin position="98"/>
        <end position="376"/>
    </location>
</feature>
<name>A0A5C3NT78_9APHY</name>
<organism evidence="6 7">
    <name type="scientific">Polyporus arcularius HHB13444</name>
    <dbReference type="NCBI Taxonomy" id="1314778"/>
    <lineage>
        <taxon>Eukaryota</taxon>
        <taxon>Fungi</taxon>
        <taxon>Dikarya</taxon>
        <taxon>Basidiomycota</taxon>
        <taxon>Agaricomycotina</taxon>
        <taxon>Agaricomycetes</taxon>
        <taxon>Polyporales</taxon>
        <taxon>Polyporaceae</taxon>
        <taxon>Polyporus</taxon>
    </lineage>
</organism>
<dbReference type="InterPro" id="IPR017853">
    <property type="entry name" value="GH"/>
</dbReference>
<dbReference type="GO" id="GO:0046557">
    <property type="term" value="F:glucan endo-1,6-beta-glucosidase activity"/>
    <property type="evidence" value="ECO:0007669"/>
    <property type="project" value="TreeGrafter"/>
</dbReference>
<evidence type="ECO:0000256" key="1">
    <source>
        <dbReference type="ARBA" id="ARBA00005641"/>
    </source>
</evidence>
<sequence length="515" mass="57526">MRKLLYKLKNHDGELSEAPRNPSPKLFPDEQDMYRFRKQRGVNLGSWFVLERWIADGPFRAARAPAQSDLDVASGSDAKSILEQHWDTWVTDQDWVWLAGHGINTVRIPVGYYHVCGVDPDVLRGTDFADFGPVFAGAWSRITHALATAHQHGIGVLFDLHAAPGKQNGDAHSGTSNEPTFFKHQKNMTHTIHCLSALVAHITAFARSHDPPLPNLVGVELLNEPQPGSHNDALQKWYKDACDALRAIDPKLPLYISDSWMTDQYAGFIKSAGIPFLVLDHHLYRCFTSGDISTPAAEHARRLRDPNDGTPSMFSRVARDLEGAGASLVVGEWSAALNPGSLHGARDEHAEKNAYVQAQLQLYEEHCAGWFFWTYKKGCGWDTGWSFRDAVDAGVFPGQFRHALQRSPTDTGADMERARSAASAQHASYWDKHPGHYEHWRFDEGYATGWEDAVRFASWRPTQFAEELGFRGPWVKRRAAEHAATKGGSNVWEYEHGFLQGCKAAYDNMYGSSGA</sequence>
<keyword evidence="7" id="KW-1185">Reference proteome</keyword>
<dbReference type="InParanoid" id="A0A5C3NT78"/>
<dbReference type="GO" id="GO:0009986">
    <property type="term" value="C:cell surface"/>
    <property type="evidence" value="ECO:0007669"/>
    <property type="project" value="TreeGrafter"/>
</dbReference>
<dbReference type="SUPFAM" id="SSF51445">
    <property type="entry name" value="(Trans)glycosidases"/>
    <property type="match status" value="1"/>
</dbReference>
<dbReference type="FunCoup" id="A0A5C3NT78">
    <property type="interactions" value="14"/>
</dbReference>
<evidence type="ECO:0000256" key="2">
    <source>
        <dbReference type="ARBA" id="ARBA00022801"/>
    </source>
</evidence>
<evidence type="ECO:0000256" key="4">
    <source>
        <dbReference type="RuleBase" id="RU361153"/>
    </source>
</evidence>
<evidence type="ECO:0000313" key="6">
    <source>
        <dbReference type="EMBL" id="TFK79608.1"/>
    </source>
</evidence>
<keyword evidence="2 4" id="KW-0378">Hydrolase</keyword>
<evidence type="ECO:0000313" key="7">
    <source>
        <dbReference type="Proteomes" id="UP000308197"/>
    </source>
</evidence>
<dbReference type="Pfam" id="PF00150">
    <property type="entry name" value="Cellulase"/>
    <property type="match status" value="1"/>
</dbReference>
<dbReference type="EMBL" id="ML211983">
    <property type="protein sequence ID" value="TFK79608.1"/>
    <property type="molecule type" value="Genomic_DNA"/>
</dbReference>
<dbReference type="GO" id="GO:0009251">
    <property type="term" value="P:glucan catabolic process"/>
    <property type="evidence" value="ECO:0007669"/>
    <property type="project" value="TreeGrafter"/>
</dbReference>
<dbReference type="PANTHER" id="PTHR31297">
    <property type="entry name" value="GLUCAN ENDO-1,6-BETA-GLUCOSIDASE B"/>
    <property type="match status" value="1"/>
</dbReference>
<comment type="similarity">
    <text evidence="1 4">Belongs to the glycosyl hydrolase 5 (cellulase A) family.</text>
</comment>
<proteinExistence type="inferred from homology"/>
<dbReference type="InterPro" id="IPR050386">
    <property type="entry name" value="Glycosyl_hydrolase_5"/>
</dbReference>
<dbReference type="Gene3D" id="3.20.20.80">
    <property type="entry name" value="Glycosidases"/>
    <property type="match status" value="1"/>
</dbReference>
<keyword evidence="3 4" id="KW-0326">Glycosidase</keyword>
<dbReference type="STRING" id="1314778.A0A5C3NT78"/>
<reference evidence="6 7" key="1">
    <citation type="journal article" date="2019" name="Nat. Ecol. Evol.">
        <title>Megaphylogeny resolves global patterns of mushroom evolution.</title>
        <authorList>
            <person name="Varga T."/>
            <person name="Krizsan K."/>
            <person name="Foldi C."/>
            <person name="Dima B."/>
            <person name="Sanchez-Garcia M."/>
            <person name="Sanchez-Ramirez S."/>
            <person name="Szollosi G.J."/>
            <person name="Szarkandi J.G."/>
            <person name="Papp V."/>
            <person name="Albert L."/>
            <person name="Andreopoulos W."/>
            <person name="Angelini C."/>
            <person name="Antonin V."/>
            <person name="Barry K.W."/>
            <person name="Bougher N.L."/>
            <person name="Buchanan P."/>
            <person name="Buyck B."/>
            <person name="Bense V."/>
            <person name="Catcheside P."/>
            <person name="Chovatia M."/>
            <person name="Cooper J."/>
            <person name="Damon W."/>
            <person name="Desjardin D."/>
            <person name="Finy P."/>
            <person name="Geml J."/>
            <person name="Haridas S."/>
            <person name="Hughes K."/>
            <person name="Justo A."/>
            <person name="Karasinski D."/>
            <person name="Kautmanova I."/>
            <person name="Kiss B."/>
            <person name="Kocsube S."/>
            <person name="Kotiranta H."/>
            <person name="LaButti K.M."/>
            <person name="Lechner B.E."/>
            <person name="Liimatainen K."/>
            <person name="Lipzen A."/>
            <person name="Lukacs Z."/>
            <person name="Mihaltcheva S."/>
            <person name="Morgado L.N."/>
            <person name="Niskanen T."/>
            <person name="Noordeloos M.E."/>
            <person name="Ohm R.A."/>
            <person name="Ortiz-Santana B."/>
            <person name="Ovrebo C."/>
            <person name="Racz N."/>
            <person name="Riley R."/>
            <person name="Savchenko A."/>
            <person name="Shiryaev A."/>
            <person name="Soop K."/>
            <person name="Spirin V."/>
            <person name="Szebenyi C."/>
            <person name="Tomsovsky M."/>
            <person name="Tulloss R.E."/>
            <person name="Uehling J."/>
            <person name="Grigoriev I.V."/>
            <person name="Vagvolgyi C."/>
            <person name="Papp T."/>
            <person name="Martin F.M."/>
            <person name="Miettinen O."/>
            <person name="Hibbett D.S."/>
            <person name="Nagy L.G."/>
        </authorList>
    </citation>
    <scope>NUCLEOTIDE SEQUENCE [LARGE SCALE GENOMIC DNA]</scope>
    <source>
        <strain evidence="6 7">HHB13444</strain>
    </source>
</reference>
<evidence type="ECO:0000256" key="3">
    <source>
        <dbReference type="ARBA" id="ARBA00023295"/>
    </source>
</evidence>
<evidence type="ECO:0000259" key="5">
    <source>
        <dbReference type="Pfam" id="PF00150"/>
    </source>
</evidence>
<gene>
    <name evidence="6" type="ORF">K466DRAFT_606015</name>
</gene>
<dbReference type="GO" id="GO:0005576">
    <property type="term" value="C:extracellular region"/>
    <property type="evidence" value="ECO:0007669"/>
    <property type="project" value="TreeGrafter"/>
</dbReference>
<accession>A0A5C3NT78</accession>
<dbReference type="InterPro" id="IPR001547">
    <property type="entry name" value="Glyco_hydro_5"/>
</dbReference>
<protein>
    <submittedName>
        <fullName evidence="6">Glycoside hydrolase family 5 protein</fullName>
    </submittedName>
</protein>